<proteinExistence type="predicted"/>
<protein>
    <submittedName>
        <fullName evidence="1">Uncharacterized protein</fullName>
    </submittedName>
</protein>
<dbReference type="AlphaFoldDB" id="A0A3M7P9F6"/>
<name>A0A3M7P9F6_BRAPC</name>
<reference evidence="1 2" key="1">
    <citation type="journal article" date="2018" name="Sci. Rep.">
        <title>Genomic signatures of local adaptation to the degree of environmental predictability in rotifers.</title>
        <authorList>
            <person name="Franch-Gras L."/>
            <person name="Hahn C."/>
            <person name="Garcia-Roger E.M."/>
            <person name="Carmona M.J."/>
            <person name="Serra M."/>
            <person name="Gomez A."/>
        </authorList>
    </citation>
    <scope>NUCLEOTIDE SEQUENCE [LARGE SCALE GENOMIC DNA]</scope>
    <source>
        <strain evidence="1">HYR1</strain>
    </source>
</reference>
<evidence type="ECO:0000313" key="1">
    <source>
        <dbReference type="EMBL" id="RMZ95653.1"/>
    </source>
</evidence>
<dbReference type="EMBL" id="REGN01012354">
    <property type="protein sequence ID" value="RMZ95653.1"/>
    <property type="molecule type" value="Genomic_DNA"/>
</dbReference>
<comment type="caution">
    <text evidence="1">The sequence shown here is derived from an EMBL/GenBank/DDBJ whole genome shotgun (WGS) entry which is preliminary data.</text>
</comment>
<sequence length="153" mass="18453">MLRQNKINHELLFLPTSSVQALSGIYQYPHNFLNNFDNQIQFSDIITNYFYLHQLISVRRIVLILLLNRFRVKPEFYKILKQKNVITIMSKMKFQEVDVLLVYKNHEKLNLSALKEELQYNLKLTYIYFSRYFLNFSTGIVQEESENKMRTKS</sequence>
<dbReference type="Proteomes" id="UP000276133">
    <property type="component" value="Unassembled WGS sequence"/>
</dbReference>
<organism evidence="1 2">
    <name type="scientific">Brachionus plicatilis</name>
    <name type="common">Marine rotifer</name>
    <name type="synonym">Brachionus muelleri</name>
    <dbReference type="NCBI Taxonomy" id="10195"/>
    <lineage>
        <taxon>Eukaryota</taxon>
        <taxon>Metazoa</taxon>
        <taxon>Spiralia</taxon>
        <taxon>Gnathifera</taxon>
        <taxon>Rotifera</taxon>
        <taxon>Eurotatoria</taxon>
        <taxon>Monogononta</taxon>
        <taxon>Pseudotrocha</taxon>
        <taxon>Ploima</taxon>
        <taxon>Brachionidae</taxon>
        <taxon>Brachionus</taxon>
    </lineage>
</organism>
<evidence type="ECO:0000313" key="2">
    <source>
        <dbReference type="Proteomes" id="UP000276133"/>
    </source>
</evidence>
<gene>
    <name evidence="1" type="ORF">BpHYR1_006847</name>
</gene>
<keyword evidence="2" id="KW-1185">Reference proteome</keyword>
<accession>A0A3M7P9F6</accession>